<name>A0A1Y2N964_PSEAH</name>
<dbReference type="Pfam" id="PF17765">
    <property type="entry name" value="MLTR_LBD"/>
    <property type="match status" value="1"/>
</dbReference>
<evidence type="ECO:0000313" key="3">
    <source>
        <dbReference type="Proteomes" id="UP000194360"/>
    </source>
</evidence>
<feature type="domain" description="MmyB-like transcription regulator ligand binding" evidence="1">
    <location>
        <begin position="27"/>
        <end position="119"/>
    </location>
</feature>
<dbReference type="Proteomes" id="UP000194360">
    <property type="component" value="Unassembled WGS sequence"/>
</dbReference>
<accession>A0A1Y2N964</accession>
<sequence>MHERVPRAGLVKVSAGDDRCSAADRVVRPSVLQLLERLDAEPALVIDRCGEVLARSTGTDRLGLPVTANIARFVVTDPRAGDLLDDRDALADEWAARLRSAAELGDGPAAALAAELGAAPGSDFGARYRAAVRIPAWSGTERWSGRSWHYEAPELPGTPEHRLLVYLSDSSHHGRIAQNGETGPCPAPSG</sequence>
<organism evidence="2 3">
    <name type="scientific">Pseudonocardia autotrophica</name>
    <name type="common">Amycolata autotrophica</name>
    <name type="synonym">Nocardia autotrophica</name>
    <dbReference type="NCBI Taxonomy" id="2074"/>
    <lineage>
        <taxon>Bacteria</taxon>
        <taxon>Bacillati</taxon>
        <taxon>Actinomycetota</taxon>
        <taxon>Actinomycetes</taxon>
        <taxon>Pseudonocardiales</taxon>
        <taxon>Pseudonocardiaceae</taxon>
        <taxon>Pseudonocardia</taxon>
    </lineage>
</organism>
<dbReference type="Gene3D" id="3.30.450.180">
    <property type="match status" value="1"/>
</dbReference>
<evidence type="ECO:0000313" key="2">
    <source>
        <dbReference type="EMBL" id="OSY44013.1"/>
    </source>
</evidence>
<gene>
    <name evidence="2" type="ORF">BG845_00133</name>
</gene>
<reference evidence="2 3" key="1">
    <citation type="submission" date="2016-09" db="EMBL/GenBank/DDBJ databases">
        <title>Pseudonocardia autotrophica DSM535, a candidate organism with high potential of specific P450 cytochromes.</title>
        <authorList>
            <person name="Grumaz C."/>
            <person name="Vainshtein Y."/>
            <person name="Kirstahler P."/>
            <person name="Sohn K."/>
        </authorList>
    </citation>
    <scope>NUCLEOTIDE SEQUENCE [LARGE SCALE GENOMIC DNA]</scope>
    <source>
        <strain evidence="2 3">DSM 535</strain>
    </source>
</reference>
<dbReference type="AlphaFoldDB" id="A0A1Y2N964"/>
<dbReference type="OrthoDB" id="4790304at2"/>
<protein>
    <recommendedName>
        <fullName evidence="1">MmyB-like transcription regulator ligand binding domain-containing protein</fullName>
    </recommendedName>
</protein>
<comment type="caution">
    <text evidence="2">The sequence shown here is derived from an EMBL/GenBank/DDBJ whole genome shotgun (WGS) entry which is preliminary data.</text>
</comment>
<dbReference type="InterPro" id="IPR041413">
    <property type="entry name" value="MLTR_LBD"/>
</dbReference>
<evidence type="ECO:0000259" key="1">
    <source>
        <dbReference type="Pfam" id="PF17765"/>
    </source>
</evidence>
<dbReference type="RefSeq" id="WP_085910484.1">
    <property type="nucleotide sequence ID" value="NZ_AP018920.1"/>
</dbReference>
<keyword evidence="3" id="KW-1185">Reference proteome</keyword>
<proteinExistence type="predicted"/>
<dbReference type="EMBL" id="MIGB01000001">
    <property type="protein sequence ID" value="OSY44013.1"/>
    <property type="molecule type" value="Genomic_DNA"/>
</dbReference>